<dbReference type="Pfam" id="PF14634">
    <property type="entry name" value="zf-RING_5"/>
    <property type="match status" value="1"/>
</dbReference>
<name>A0A6C0AST7_9ZZZZ</name>
<dbReference type="PROSITE" id="PS50089">
    <property type="entry name" value="ZF_RING_2"/>
    <property type="match status" value="1"/>
</dbReference>
<reference evidence="2" key="1">
    <citation type="journal article" date="2020" name="Nature">
        <title>Giant virus diversity and host interactions through global metagenomics.</title>
        <authorList>
            <person name="Schulz F."/>
            <person name="Roux S."/>
            <person name="Paez-Espino D."/>
            <person name="Jungbluth S."/>
            <person name="Walsh D.A."/>
            <person name="Denef V.J."/>
            <person name="McMahon K.D."/>
            <person name="Konstantinidis K.T."/>
            <person name="Eloe-Fadrosh E.A."/>
            <person name="Kyrpides N.C."/>
            <person name="Woyke T."/>
        </authorList>
    </citation>
    <scope>NUCLEOTIDE SEQUENCE</scope>
    <source>
        <strain evidence="2">GVMAG-S-1101171-111</strain>
    </source>
</reference>
<dbReference type="AlphaFoldDB" id="A0A6C0AST7"/>
<protein>
    <recommendedName>
        <fullName evidence="1">RING-type domain-containing protein</fullName>
    </recommendedName>
</protein>
<feature type="domain" description="RING-type" evidence="1">
    <location>
        <begin position="192"/>
        <end position="230"/>
    </location>
</feature>
<accession>A0A6C0AST7</accession>
<dbReference type="InterPro" id="IPR001841">
    <property type="entry name" value="Znf_RING"/>
</dbReference>
<dbReference type="InterPro" id="IPR013083">
    <property type="entry name" value="Znf_RING/FYVE/PHD"/>
</dbReference>
<proteinExistence type="predicted"/>
<dbReference type="SUPFAM" id="SSF57850">
    <property type="entry name" value="RING/U-box"/>
    <property type="match status" value="1"/>
</dbReference>
<evidence type="ECO:0000259" key="1">
    <source>
        <dbReference type="PROSITE" id="PS50089"/>
    </source>
</evidence>
<organism evidence="2">
    <name type="scientific">viral metagenome</name>
    <dbReference type="NCBI Taxonomy" id="1070528"/>
    <lineage>
        <taxon>unclassified sequences</taxon>
        <taxon>metagenomes</taxon>
        <taxon>organismal metagenomes</taxon>
    </lineage>
</organism>
<dbReference type="EMBL" id="MN740805">
    <property type="protein sequence ID" value="QHS82788.1"/>
    <property type="molecule type" value="Genomic_DNA"/>
</dbReference>
<dbReference type="Gene3D" id="3.30.40.10">
    <property type="entry name" value="Zinc/RING finger domain, C3HC4 (zinc finger)"/>
    <property type="match status" value="1"/>
</dbReference>
<sequence length="236" mass="27258">MSRKQSRTERGKQAILDMVNKVFPDVVNHEVILYDGTNRNALLNYALVIPMESNVEFIVEPPIFKKKCLEYFAPYYCSVTRRRSDPKLLSYVECKTCEIKVDIESVEHSYNLVADFEIKHYKDHVPYPDPESIGQMKVLLEVVQAMLAAAKKENIRLIKKNNGIITKSKKSIANMRRIITTLYESCPNKQSCPTCWEEITREKLFIPVCGHFICTDCKERLTAQNCPMCRDPLSNI</sequence>
<evidence type="ECO:0000313" key="2">
    <source>
        <dbReference type="EMBL" id="QHS82788.1"/>
    </source>
</evidence>